<dbReference type="EMBL" id="DS268114">
    <property type="protein sequence ID" value="KMM73059.1"/>
    <property type="molecule type" value="Genomic_DNA"/>
</dbReference>
<gene>
    <name evidence="1" type="ORF">CPAG_09348</name>
</gene>
<dbReference type="AlphaFoldDB" id="A0A0J6FV78"/>
<dbReference type="VEuPathDB" id="FungiDB:CPAG_09348"/>
<evidence type="ECO:0000313" key="2">
    <source>
        <dbReference type="Proteomes" id="UP000054567"/>
    </source>
</evidence>
<reference evidence="2" key="2">
    <citation type="journal article" date="2009" name="Genome Res.">
        <title>Comparative genomic analyses of the human fungal pathogens Coccidioides and their relatives.</title>
        <authorList>
            <person name="Sharpton T.J."/>
            <person name="Stajich J.E."/>
            <person name="Rounsley S.D."/>
            <person name="Gardner M.J."/>
            <person name="Wortman J.R."/>
            <person name="Jordar V.S."/>
            <person name="Maiti R."/>
            <person name="Kodira C.D."/>
            <person name="Neafsey D.E."/>
            <person name="Zeng Q."/>
            <person name="Hung C.-Y."/>
            <person name="McMahan C."/>
            <person name="Muszewska A."/>
            <person name="Grynberg M."/>
            <person name="Mandel M.A."/>
            <person name="Kellner E.M."/>
            <person name="Barker B.M."/>
            <person name="Galgiani J.N."/>
            <person name="Orbach M.J."/>
            <person name="Kirkland T.N."/>
            <person name="Cole G.T."/>
            <person name="Henn M.R."/>
            <person name="Birren B.W."/>
            <person name="Taylor J.W."/>
        </authorList>
    </citation>
    <scope>NUCLEOTIDE SEQUENCE [LARGE SCALE GENOMIC DNA]</scope>
    <source>
        <strain evidence="2">RMSCC 3488</strain>
    </source>
</reference>
<sequence>MEPFSTSQAIAGGAYEVATIINKSNEKFSSEVWAKPLEDPVGCGLFGGGMDARRAYEILERSLERSFVFFRQRISSRLSRSVIRRIRLIRLWDENGQVLVRLHASP</sequence>
<organism evidence="1 2">
    <name type="scientific">Coccidioides posadasii RMSCC 3488</name>
    <dbReference type="NCBI Taxonomy" id="454284"/>
    <lineage>
        <taxon>Eukaryota</taxon>
        <taxon>Fungi</taxon>
        <taxon>Dikarya</taxon>
        <taxon>Ascomycota</taxon>
        <taxon>Pezizomycotina</taxon>
        <taxon>Eurotiomycetes</taxon>
        <taxon>Eurotiomycetidae</taxon>
        <taxon>Onygenales</taxon>
        <taxon>Onygenaceae</taxon>
        <taxon>Coccidioides</taxon>
    </lineage>
</organism>
<proteinExistence type="predicted"/>
<accession>A0A0J6FV78</accession>
<reference evidence="2" key="3">
    <citation type="journal article" date="2010" name="Genome Res.">
        <title>Population genomic sequencing of Coccidioides fungi reveals recent hybridization and transposon control.</title>
        <authorList>
            <person name="Neafsey D.E."/>
            <person name="Barker B.M."/>
            <person name="Sharpton T.J."/>
            <person name="Stajich J.E."/>
            <person name="Park D.J."/>
            <person name="Whiston E."/>
            <person name="Hung C.-Y."/>
            <person name="McMahan C."/>
            <person name="White J."/>
            <person name="Sykes S."/>
            <person name="Heiman D."/>
            <person name="Young S."/>
            <person name="Zeng Q."/>
            <person name="Abouelleil A."/>
            <person name="Aftuck L."/>
            <person name="Bessette D."/>
            <person name="Brown A."/>
            <person name="FitzGerald M."/>
            <person name="Lui A."/>
            <person name="Macdonald J.P."/>
            <person name="Priest M."/>
            <person name="Orbach M.J."/>
            <person name="Galgiani J.N."/>
            <person name="Kirkland T.N."/>
            <person name="Cole G.T."/>
            <person name="Birren B.W."/>
            <person name="Henn M.R."/>
            <person name="Taylor J.W."/>
            <person name="Rounsley S.D."/>
        </authorList>
    </citation>
    <scope>NUCLEOTIDE SEQUENCE [LARGE SCALE GENOMIC DNA]</scope>
    <source>
        <strain evidence="2">RMSCC 3488</strain>
    </source>
</reference>
<name>A0A0J6FV78_COCPO</name>
<reference evidence="1 2" key="1">
    <citation type="submission" date="2007-06" db="EMBL/GenBank/DDBJ databases">
        <title>The Genome Sequence of Coccidioides posadasii RMSCC_3488.</title>
        <authorList>
            <consortium name="Coccidioides Genome Resources Consortium"/>
            <consortium name="The Broad Institute Genome Sequencing Platform"/>
            <person name="Henn M.R."/>
            <person name="Sykes S."/>
            <person name="Young S."/>
            <person name="Jaffe D."/>
            <person name="Berlin A."/>
            <person name="Alvarez P."/>
            <person name="Butler J."/>
            <person name="Gnerre S."/>
            <person name="Grabherr M."/>
            <person name="Mauceli E."/>
            <person name="Brockman W."/>
            <person name="Kodira C."/>
            <person name="Alvarado L."/>
            <person name="Zeng Q."/>
            <person name="Crawford M."/>
            <person name="Antoine C."/>
            <person name="Devon K."/>
            <person name="Galgiani J."/>
            <person name="Orsborn K."/>
            <person name="Lewis M.L."/>
            <person name="Nusbaum C."/>
            <person name="Galagan J."/>
            <person name="Birren B."/>
        </authorList>
    </citation>
    <scope>NUCLEOTIDE SEQUENCE [LARGE SCALE GENOMIC DNA]</scope>
    <source>
        <strain evidence="1 2">RMSCC 3488</strain>
    </source>
</reference>
<protein>
    <submittedName>
        <fullName evidence="1">Uncharacterized protein</fullName>
    </submittedName>
</protein>
<evidence type="ECO:0000313" key="1">
    <source>
        <dbReference type="EMBL" id="KMM73059.1"/>
    </source>
</evidence>
<dbReference type="Proteomes" id="UP000054567">
    <property type="component" value="Unassembled WGS sequence"/>
</dbReference>